<comment type="pathway">
    <text evidence="10">Amino-acid biosynthesis; L-methionine biosynthesis via de novo pathway.</text>
</comment>
<dbReference type="GO" id="GO:0035999">
    <property type="term" value="P:tetrahydrofolate interconversion"/>
    <property type="evidence" value="ECO:0007669"/>
    <property type="project" value="UniProtKB-UniPathway"/>
</dbReference>
<dbReference type="InterPro" id="IPR003171">
    <property type="entry name" value="Mehydrof_redctse-like"/>
</dbReference>
<evidence type="ECO:0000313" key="13">
    <source>
        <dbReference type="Proteomes" id="UP000321408"/>
    </source>
</evidence>
<dbReference type="InterPro" id="IPR029041">
    <property type="entry name" value="FAD-linked_oxidoreductase-like"/>
</dbReference>
<proteinExistence type="inferred from homology"/>
<evidence type="ECO:0000256" key="3">
    <source>
        <dbReference type="ARBA" id="ARBA00006743"/>
    </source>
</evidence>
<evidence type="ECO:0000256" key="1">
    <source>
        <dbReference type="ARBA" id="ARBA00001974"/>
    </source>
</evidence>
<keyword evidence="7 12" id="KW-0560">Oxidoreductase</keyword>
<dbReference type="InterPro" id="IPR004620">
    <property type="entry name" value="MTHF_reductase_bac"/>
</dbReference>
<evidence type="ECO:0000256" key="4">
    <source>
        <dbReference type="ARBA" id="ARBA00022605"/>
    </source>
</evidence>
<dbReference type="CDD" id="cd00537">
    <property type="entry name" value="MTHFR"/>
    <property type="match status" value="1"/>
</dbReference>
<dbReference type="RefSeq" id="WP_147661599.1">
    <property type="nucleotide sequence ID" value="NZ_CP042905.2"/>
</dbReference>
<keyword evidence="8" id="KW-0520">NAD</keyword>
<organism evidence="12 13">
    <name type="scientific">Promethearchaeum syntrophicum</name>
    <dbReference type="NCBI Taxonomy" id="2594042"/>
    <lineage>
        <taxon>Archaea</taxon>
        <taxon>Promethearchaeati</taxon>
        <taxon>Promethearchaeota</taxon>
        <taxon>Promethearchaeia</taxon>
        <taxon>Promethearchaeales</taxon>
        <taxon>Promethearchaeaceae</taxon>
        <taxon>Promethearchaeum</taxon>
    </lineage>
</organism>
<evidence type="ECO:0000256" key="2">
    <source>
        <dbReference type="ARBA" id="ARBA00004777"/>
    </source>
</evidence>
<dbReference type="GO" id="GO:0005829">
    <property type="term" value="C:cytosol"/>
    <property type="evidence" value="ECO:0007669"/>
    <property type="project" value="InterPro"/>
</dbReference>
<keyword evidence="6" id="KW-0274">FAD</keyword>
<evidence type="ECO:0000256" key="7">
    <source>
        <dbReference type="ARBA" id="ARBA00023002"/>
    </source>
</evidence>
<dbReference type="AlphaFoldDB" id="A0A5B9D6M1"/>
<dbReference type="Proteomes" id="UP000321408">
    <property type="component" value="Chromosome"/>
</dbReference>
<evidence type="ECO:0000256" key="11">
    <source>
        <dbReference type="ARBA" id="ARBA00034529"/>
    </source>
</evidence>
<evidence type="ECO:0000256" key="8">
    <source>
        <dbReference type="ARBA" id="ARBA00023027"/>
    </source>
</evidence>
<dbReference type="EMBL" id="CP042905">
    <property type="protein sequence ID" value="QEE14655.1"/>
    <property type="molecule type" value="Genomic_DNA"/>
</dbReference>
<comment type="cofactor">
    <cofactor evidence="1">
        <name>FAD</name>
        <dbReference type="ChEBI" id="CHEBI:57692"/>
    </cofactor>
</comment>
<dbReference type="OrthoDB" id="386147at2157"/>
<dbReference type="SUPFAM" id="SSF51730">
    <property type="entry name" value="FAD-linked oxidoreductase"/>
    <property type="match status" value="1"/>
</dbReference>
<dbReference type="Pfam" id="PF02219">
    <property type="entry name" value="MTHFR"/>
    <property type="match status" value="1"/>
</dbReference>
<dbReference type="KEGG" id="psyt:DSAG12_00468"/>
<reference evidence="12 13" key="1">
    <citation type="journal article" date="2020" name="Nature">
        <title>Isolation of an archaeon at the prokaryote-eukaryote interface.</title>
        <authorList>
            <person name="Imachi H."/>
            <person name="Nobu M.K."/>
            <person name="Nakahara N."/>
            <person name="Morono Y."/>
            <person name="Ogawara M."/>
            <person name="Takaki Y."/>
            <person name="Takano Y."/>
            <person name="Uematsu K."/>
            <person name="Ikuta T."/>
            <person name="Ito M."/>
            <person name="Matsui Y."/>
            <person name="Miyazaki M."/>
            <person name="Murata K."/>
            <person name="Saito Y."/>
            <person name="Sakai S."/>
            <person name="Song C."/>
            <person name="Tasumi E."/>
            <person name="Yamanaka Y."/>
            <person name="Yamaguchi T."/>
            <person name="Kamagata Y."/>
            <person name="Tamaki H."/>
            <person name="Takai K."/>
        </authorList>
    </citation>
    <scope>NUCLEOTIDE SEQUENCE [LARGE SCALE GENOMIC DNA]</scope>
    <source>
        <strain evidence="12 13">MK-D1</strain>
    </source>
</reference>
<dbReference type="GeneID" id="41328469"/>
<evidence type="ECO:0000313" key="12">
    <source>
        <dbReference type="EMBL" id="QEE14655.1"/>
    </source>
</evidence>
<evidence type="ECO:0000256" key="9">
    <source>
        <dbReference type="ARBA" id="ARBA00023167"/>
    </source>
</evidence>
<evidence type="ECO:0000256" key="10">
    <source>
        <dbReference type="ARBA" id="ARBA00034478"/>
    </source>
</evidence>
<dbReference type="PANTHER" id="PTHR45754">
    <property type="entry name" value="METHYLENETETRAHYDROFOLATE REDUCTASE"/>
    <property type="match status" value="1"/>
</dbReference>
<keyword evidence="13" id="KW-1185">Reference proteome</keyword>
<dbReference type="PANTHER" id="PTHR45754:SF3">
    <property type="entry name" value="METHYLENETETRAHYDROFOLATE REDUCTASE (NADPH)"/>
    <property type="match status" value="1"/>
</dbReference>
<keyword evidence="4" id="KW-0028">Amino-acid biosynthesis</keyword>
<keyword evidence="5" id="KW-0285">Flavoprotein</keyword>
<dbReference type="UniPathway" id="UPA00193"/>
<keyword evidence="9" id="KW-0486">Methionine biosynthesis</keyword>
<dbReference type="GO" id="GO:0106312">
    <property type="term" value="F:methylenetetrahydrofolate reductase (NADH) activity"/>
    <property type="evidence" value="ECO:0007669"/>
    <property type="project" value="UniProtKB-EC"/>
</dbReference>
<dbReference type="GO" id="GO:0071949">
    <property type="term" value="F:FAD binding"/>
    <property type="evidence" value="ECO:0007669"/>
    <property type="project" value="TreeGrafter"/>
</dbReference>
<gene>
    <name evidence="12" type="primary">metF</name>
    <name evidence="12" type="ORF">DSAG12_00468</name>
</gene>
<dbReference type="Gene3D" id="3.20.20.220">
    <property type="match status" value="1"/>
</dbReference>
<protein>
    <recommendedName>
        <fullName evidence="11">methylenetetrahydrofolate reductase (NADH)</fullName>
        <ecNumber evidence="11">1.5.1.54</ecNumber>
    </recommendedName>
</protein>
<dbReference type="NCBIfam" id="TIGR00676">
    <property type="entry name" value="fadh2"/>
    <property type="match status" value="1"/>
</dbReference>
<accession>A0A5B9D6M1</accession>
<comment type="pathway">
    <text evidence="2">One-carbon metabolism; tetrahydrofolate interconversion.</text>
</comment>
<evidence type="ECO:0000256" key="5">
    <source>
        <dbReference type="ARBA" id="ARBA00022630"/>
    </source>
</evidence>
<sequence length="287" mass="32708">MLIKEFFKQKKPVISFEVFPPTRNYNLDSIYSTIEALKALNPDFISVTYGAGGGTKDHTVEIASIIKNKYKIESLAHLTCVSAKKQEIIQIAKELNENNIENVLALRGDLPSDPNFKFPTPLHYKYASDLIEELNHRYNFCIGAAFYPEGHIEAENFETDLKYVKFKVETGACFLISQIFFDNTYFYHFKDRFEEMGLKIPLSAGIMPVTNAKQMNRITTLCGSTIPRKLSKIIAKNHQNPLKLQNEGIYYAAQQINDLIANGVDGIHIYTMNRPEIAKKILEKVNL</sequence>
<comment type="similarity">
    <text evidence="3">Belongs to the methylenetetrahydrofolate reductase family.</text>
</comment>
<reference evidence="12 13" key="2">
    <citation type="journal article" date="2024" name="Int. J. Syst. Evol. Microbiol.">
        <title>Promethearchaeum syntrophicum gen. nov., sp. nov., an anaerobic, obligately syntrophic archaeon, the first isolate of the lineage 'Asgard' archaea, and proposal of the new archaeal phylum Promethearchaeota phyl. nov. and kingdom Promethearchaeati regn. nov.</title>
        <authorList>
            <person name="Imachi H."/>
            <person name="Nobu M.K."/>
            <person name="Kato S."/>
            <person name="Takaki Y."/>
            <person name="Miyazaki M."/>
            <person name="Miyata M."/>
            <person name="Ogawara M."/>
            <person name="Saito Y."/>
            <person name="Sakai S."/>
            <person name="Tahara Y.O."/>
            <person name="Takano Y."/>
            <person name="Tasumi E."/>
            <person name="Uematsu K."/>
            <person name="Yoshimura T."/>
            <person name="Itoh T."/>
            <person name="Ohkuma M."/>
            <person name="Takai K."/>
        </authorList>
    </citation>
    <scope>NUCLEOTIDE SEQUENCE [LARGE SCALE GENOMIC DNA]</scope>
    <source>
        <strain evidence="12 13">MK-D1</strain>
    </source>
</reference>
<name>A0A5B9D6M1_9ARCH</name>
<evidence type="ECO:0000256" key="6">
    <source>
        <dbReference type="ARBA" id="ARBA00022827"/>
    </source>
</evidence>
<dbReference type="GO" id="GO:0009086">
    <property type="term" value="P:methionine biosynthetic process"/>
    <property type="evidence" value="ECO:0007669"/>
    <property type="project" value="UniProtKB-KW"/>
</dbReference>
<dbReference type="EC" id="1.5.1.54" evidence="11"/>